<dbReference type="InterPro" id="IPR011042">
    <property type="entry name" value="6-blade_b-propeller_TolB-like"/>
</dbReference>
<feature type="region of interest" description="Disordered" evidence="1">
    <location>
        <begin position="1"/>
        <end position="25"/>
    </location>
</feature>
<dbReference type="PANTHER" id="PTHR48098">
    <property type="entry name" value="ENTEROCHELIN ESTERASE-RELATED"/>
    <property type="match status" value="1"/>
</dbReference>
<dbReference type="Gene3D" id="2.120.10.30">
    <property type="entry name" value="TolB, C-terminal domain"/>
    <property type="match status" value="1"/>
</dbReference>
<feature type="non-terminal residue" evidence="2">
    <location>
        <position position="1"/>
    </location>
</feature>
<dbReference type="InterPro" id="IPR000801">
    <property type="entry name" value="Esterase-like"/>
</dbReference>
<dbReference type="Pfam" id="PF00756">
    <property type="entry name" value="Esterase"/>
    <property type="match status" value="1"/>
</dbReference>
<evidence type="ECO:0008006" key="3">
    <source>
        <dbReference type="Google" id="ProtNLM"/>
    </source>
</evidence>
<dbReference type="EMBL" id="UINC01064115">
    <property type="protein sequence ID" value="SVB92457.1"/>
    <property type="molecule type" value="Genomic_DNA"/>
</dbReference>
<organism evidence="2">
    <name type="scientific">marine metagenome</name>
    <dbReference type="NCBI Taxonomy" id="408172"/>
    <lineage>
        <taxon>unclassified sequences</taxon>
        <taxon>metagenomes</taxon>
        <taxon>ecological metagenomes</taxon>
    </lineage>
</organism>
<evidence type="ECO:0000256" key="1">
    <source>
        <dbReference type="SAM" id="MobiDB-lite"/>
    </source>
</evidence>
<feature type="non-terminal residue" evidence="2">
    <location>
        <position position="456"/>
    </location>
</feature>
<accession>A0A382HZT4</accession>
<reference evidence="2" key="1">
    <citation type="submission" date="2018-05" db="EMBL/GenBank/DDBJ databases">
        <authorList>
            <person name="Lanie J.A."/>
            <person name="Ng W.-L."/>
            <person name="Kazmierczak K.M."/>
            <person name="Andrzejewski T.M."/>
            <person name="Davidsen T.M."/>
            <person name="Wayne K.J."/>
            <person name="Tettelin H."/>
            <person name="Glass J.I."/>
            <person name="Rusch D."/>
            <person name="Podicherti R."/>
            <person name="Tsui H.-C.T."/>
            <person name="Winkler M.E."/>
        </authorList>
    </citation>
    <scope>NUCLEOTIDE SEQUENCE</scope>
</reference>
<dbReference type="SUPFAM" id="SSF63829">
    <property type="entry name" value="Calcium-dependent phosphotriesterase"/>
    <property type="match status" value="1"/>
</dbReference>
<protein>
    <recommendedName>
        <fullName evidence="3">Gluconolactonase</fullName>
    </recommendedName>
</protein>
<evidence type="ECO:0000313" key="2">
    <source>
        <dbReference type="EMBL" id="SVB92457.1"/>
    </source>
</evidence>
<sequence length="456" mass="50450">KMVPSSSARMALGPKPDIAGEIRDTAPNRQARGEILDHLAKRGDVTANRHSPTLRRMKTVSYLAKLIIVIPLVVPNALAQLEQYSVHPDSKKQAGLPSGKVTQAKFADSAVYPGTTRDYWIYVPAQYKQGQVASLMVFQDGKAYVNGATFNALDNLIHRGGIPVMIGVFVNPGVVPPQNENAQARFNRSLEYDDMSNRYSQFLIDELLPHIEQTHSITFSADPNQRGITGASSGAICAFNVAWHRPDSFRRVYSTIGTYVGLRGGDEIPTLIRKTEPKPLRIFLQDGENDLNIYGGDWWIANQMMQRALKFSGYELKYEWGKGQHSRKHGNAIFPDAMRWLWHSDAGVVKPHYDQCRNEAVRFLEADEDWQLLSDGHGWAEGLAALPDGTVFFTDVPASKIYRIGTDDKVELFAENTARANGLSLGPDGLLYGAANGAGQIAAWNPRTANRTVVAE</sequence>
<dbReference type="SUPFAM" id="SSF53474">
    <property type="entry name" value="alpha/beta-Hydrolases"/>
    <property type="match status" value="1"/>
</dbReference>
<proteinExistence type="predicted"/>
<dbReference type="Gene3D" id="3.40.50.1820">
    <property type="entry name" value="alpha/beta hydrolase"/>
    <property type="match status" value="1"/>
</dbReference>
<gene>
    <name evidence="2" type="ORF">METZ01_LOCUS245311</name>
</gene>
<dbReference type="AlphaFoldDB" id="A0A382HZT4"/>
<dbReference type="PANTHER" id="PTHR48098:SF3">
    <property type="entry name" value="IRON(III) ENTEROBACTIN ESTERASE"/>
    <property type="match status" value="1"/>
</dbReference>
<dbReference type="InterPro" id="IPR029058">
    <property type="entry name" value="AB_hydrolase_fold"/>
</dbReference>
<dbReference type="InterPro" id="IPR050583">
    <property type="entry name" value="Mycobacterial_A85_antigen"/>
</dbReference>
<name>A0A382HZT4_9ZZZZ</name>